<accession>A0ACC4CGX7</accession>
<organism evidence="1 2">
    <name type="scientific">Populus alba</name>
    <name type="common">White poplar</name>
    <dbReference type="NCBI Taxonomy" id="43335"/>
    <lineage>
        <taxon>Eukaryota</taxon>
        <taxon>Viridiplantae</taxon>
        <taxon>Streptophyta</taxon>
        <taxon>Embryophyta</taxon>
        <taxon>Tracheophyta</taxon>
        <taxon>Spermatophyta</taxon>
        <taxon>Magnoliopsida</taxon>
        <taxon>eudicotyledons</taxon>
        <taxon>Gunneridae</taxon>
        <taxon>Pentapetalae</taxon>
        <taxon>rosids</taxon>
        <taxon>fabids</taxon>
        <taxon>Malpighiales</taxon>
        <taxon>Salicaceae</taxon>
        <taxon>Saliceae</taxon>
        <taxon>Populus</taxon>
    </lineage>
</organism>
<gene>
    <name evidence="1" type="ORF">D5086_008364</name>
</gene>
<reference evidence="1 2" key="1">
    <citation type="journal article" date="2024" name="Plant Biotechnol. J.">
        <title>Genome and CRISPR/Cas9 system of a widespread forest tree (Populus alba) in the world.</title>
        <authorList>
            <person name="Liu Y.J."/>
            <person name="Jiang P.F."/>
            <person name="Han X.M."/>
            <person name="Li X.Y."/>
            <person name="Wang H.M."/>
            <person name="Wang Y.J."/>
            <person name="Wang X.X."/>
            <person name="Zeng Q.Y."/>
        </authorList>
    </citation>
    <scope>NUCLEOTIDE SEQUENCE [LARGE SCALE GENOMIC DNA]</scope>
    <source>
        <strain evidence="2">cv. PAL-ZL1</strain>
    </source>
</reference>
<evidence type="ECO:0000313" key="2">
    <source>
        <dbReference type="Proteomes" id="UP000309997"/>
    </source>
</evidence>
<dbReference type="EMBL" id="RCHU02000004">
    <property type="protein sequence ID" value="KAL3596727.1"/>
    <property type="molecule type" value="Genomic_DNA"/>
</dbReference>
<protein>
    <submittedName>
        <fullName evidence="1">Uncharacterized protein</fullName>
    </submittedName>
</protein>
<proteinExistence type="predicted"/>
<evidence type="ECO:0000313" key="1">
    <source>
        <dbReference type="EMBL" id="KAL3596727.1"/>
    </source>
</evidence>
<name>A0ACC4CGX7_POPAL</name>
<keyword evidence="2" id="KW-1185">Reference proteome</keyword>
<sequence length="1112" mass="122906">MASGFSGGGGGGGGGVQDFYTNRSPIIPTMNLTNNHHNPSSLPPYRTNQIFLDQNLSSHNYQQIAQHRAIFPTTTATTTLIGKRTLADFQAFQQSPPQQNLLNQAALNNLLLRSVKPRINNNFFQQNTSPISTLDFSVSNLSPELPSLMSQRYGVPLLQQLRPQHQHQQHQQQQPMNLISPVGIINNNRSSNNSMMPYVNMLQNQNGGGNGIVMGQDRDKKMLNQLQELEKQLLDDDDDDNQEGDAVSVITNTNSEWSETIHNLITSSCNNPISPSPTSSSSSSFSTVTTPVSKQTVIEAASAIYEGKTDVYTEILTRVSLVSSPGGNSEQRLIEYMLMALKSRLNSPENTSVMELYSKEHVDATQLLYDLSPCFKHGFMAANLAIIDATREQEQEANTSSNGFHVVDFDIGRGGQYVNLLHALSGLQNSKPAIVKITAVAADSNGVEEERLRQVGEMLSQLARRAGLNLCFNVVSCKLSELTRESLRCEPDEALAVNFAFKLYRMPDESVSSTENPRDELLRRVKGLAPRVVTIVEQEMNTNTAPFMARVNESCSYYGALFDSIESTVKGDNSERAKVEEGLGRRMVNSVACEGRDRIERCEVFGKWRARMGMAGFELKPLSQNIAESMKTRLSLANRGSPGFSVKEENGGDYSKVKFKETGHSNAYFPQVCFVGLYQYSFIEKEASHVEGFSPELALVTITGGKELEEKLVWVNITRSEMRTKPFARTLEFLWQEGHAAHANPEEAENEALQMIDVYTKFIYEQAAIPVITGRKSKVGTLAGADRTYTIEAMMGDQKASQAGTSHSLGQSFAFGTQFMDEIGERQHVWQTSWAISTCFVDGIIMTHGEDSGLMLPPKLAPIKVVIVPICRKEDEKTGVLKTASSVKENLQSAGIKVKLDDMDQGTPGWKFNFCEMKERCSWKASKSVGISMEPSILEAYAKDKVDEIQSSFLGRATSFRDSNIVDVGSYDEVKAAISLGKWARGPWSASDADEQGVKEETGVTIRCFPFKQPQGTKPCLMTGGKPAEEVAIFAHIESCPPSDIQMVSFGRGRLPMVGPLVQIMHMRCRHVSWINHDSIILVRVLSTLSLVDSTLLGGESQKFENRVPRSE</sequence>
<comment type="caution">
    <text evidence="1">The sequence shown here is derived from an EMBL/GenBank/DDBJ whole genome shotgun (WGS) entry which is preliminary data.</text>
</comment>
<dbReference type="Proteomes" id="UP000309997">
    <property type="component" value="Unassembled WGS sequence"/>
</dbReference>